<keyword evidence="4 9" id="KW-0547">Nucleotide-binding</keyword>
<dbReference type="PROSITE" id="PS00178">
    <property type="entry name" value="AA_TRNA_LIGASE_I"/>
    <property type="match status" value="1"/>
</dbReference>
<dbReference type="VEuPathDB" id="CryptoDB:Cvel_28423"/>
<keyword evidence="3 9" id="KW-0436">Ligase</keyword>
<dbReference type="GO" id="GO:0032543">
    <property type="term" value="P:mitochondrial translation"/>
    <property type="evidence" value="ECO:0007669"/>
    <property type="project" value="TreeGrafter"/>
</dbReference>
<dbReference type="InterPro" id="IPR050081">
    <property type="entry name" value="Ile-tRNA_ligase"/>
</dbReference>
<proteinExistence type="inferred from homology"/>
<dbReference type="InterPro" id="IPR002300">
    <property type="entry name" value="aa-tRNA-synth_Ia"/>
</dbReference>
<feature type="compositionally biased region" description="Basic and acidic residues" evidence="10">
    <location>
        <begin position="82"/>
        <end position="91"/>
    </location>
</feature>
<dbReference type="PRINTS" id="PR00984">
    <property type="entry name" value="TRNASYNTHILE"/>
</dbReference>
<dbReference type="AlphaFoldDB" id="A0A0G4HKH4"/>
<dbReference type="GO" id="GO:0005524">
    <property type="term" value="F:ATP binding"/>
    <property type="evidence" value="ECO:0007669"/>
    <property type="project" value="UniProtKB-KW"/>
</dbReference>
<comment type="similarity">
    <text evidence="1 9">Belongs to the class-I aminoacyl-tRNA synthetase family.</text>
</comment>
<evidence type="ECO:0000259" key="12">
    <source>
        <dbReference type="Pfam" id="PF08264"/>
    </source>
</evidence>
<name>A0A0G4HKH4_9ALVE</name>
<dbReference type="SUPFAM" id="SSF47323">
    <property type="entry name" value="Anticodon-binding domain of a subclass of class I aminoacyl-tRNA synthetases"/>
    <property type="match status" value="1"/>
</dbReference>
<evidence type="ECO:0000256" key="1">
    <source>
        <dbReference type="ARBA" id="ARBA00005594"/>
    </source>
</evidence>
<dbReference type="Gene3D" id="3.90.740.10">
    <property type="entry name" value="Valyl/Leucyl/Isoleucyl-tRNA synthetase, editing domain"/>
    <property type="match status" value="1"/>
</dbReference>
<keyword evidence="5 9" id="KW-0067">ATP-binding</keyword>
<dbReference type="Gene3D" id="1.10.10.830">
    <property type="entry name" value="Ile-tRNA synthetase CP2 domain-like"/>
    <property type="match status" value="1"/>
</dbReference>
<dbReference type="PANTHER" id="PTHR42765">
    <property type="entry name" value="SOLEUCYL-TRNA SYNTHETASE"/>
    <property type="match status" value="1"/>
</dbReference>
<evidence type="ECO:0000259" key="11">
    <source>
        <dbReference type="Pfam" id="PF00133"/>
    </source>
</evidence>
<dbReference type="GO" id="GO:0002161">
    <property type="term" value="F:aminoacyl-tRNA deacylase activity"/>
    <property type="evidence" value="ECO:0007669"/>
    <property type="project" value="InterPro"/>
</dbReference>
<evidence type="ECO:0000256" key="4">
    <source>
        <dbReference type="ARBA" id="ARBA00022741"/>
    </source>
</evidence>
<dbReference type="Pfam" id="PF08264">
    <property type="entry name" value="Anticodon_1"/>
    <property type="match status" value="1"/>
</dbReference>
<feature type="region of interest" description="Disordered" evidence="10">
    <location>
        <begin position="64"/>
        <end position="95"/>
    </location>
</feature>
<dbReference type="FunFam" id="3.40.50.620:FF:000152">
    <property type="entry name" value="Isoleucine--tRNA ligase"/>
    <property type="match status" value="1"/>
</dbReference>
<feature type="domain" description="Methionyl/Valyl/Leucyl/Isoleucyl-tRNA synthetase anticodon-binding" evidence="12">
    <location>
        <begin position="850"/>
        <end position="1028"/>
    </location>
</feature>
<dbReference type="SUPFAM" id="SSF50677">
    <property type="entry name" value="ValRS/IleRS/LeuRS editing domain"/>
    <property type="match status" value="1"/>
</dbReference>
<organism evidence="13">
    <name type="scientific">Chromera velia CCMP2878</name>
    <dbReference type="NCBI Taxonomy" id="1169474"/>
    <lineage>
        <taxon>Eukaryota</taxon>
        <taxon>Sar</taxon>
        <taxon>Alveolata</taxon>
        <taxon>Colpodellida</taxon>
        <taxon>Chromeraceae</taxon>
        <taxon>Chromera</taxon>
    </lineage>
</organism>
<dbReference type="GO" id="GO:0005739">
    <property type="term" value="C:mitochondrion"/>
    <property type="evidence" value="ECO:0007669"/>
    <property type="project" value="TreeGrafter"/>
</dbReference>
<accession>A0A0G4HKH4</accession>
<dbReference type="EMBL" id="CDMZ01002956">
    <property type="protein sequence ID" value="CEM44552.1"/>
    <property type="molecule type" value="Genomic_DNA"/>
</dbReference>
<dbReference type="PhylomeDB" id="A0A0G4HKH4"/>
<protein>
    <recommendedName>
        <fullName evidence="2">isoleucine--tRNA ligase</fullName>
        <ecNumber evidence="2">6.1.1.5</ecNumber>
    </recommendedName>
    <alternativeName>
        <fullName evidence="8">Isoleucyl-tRNA synthetase</fullName>
    </alternativeName>
</protein>
<dbReference type="InterPro" id="IPR009080">
    <property type="entry name" value="tRNAsynth_Ia_anticodon-bd"/>
</dbReference>
<dbReference type="InterPro" id="IPR023585">
    <property type="entry name" value="Ile-tRNA-ligase_type1"/>
</dbReference>
<dbReference type="InterPro" id="IPR014729">
    <property type="entry name" value="Rossmann-like_a/b/a_fold"/>
</dbReference>
<dbReference type="GO" id="GO:0000049">
    <property type="term" value="F:tRNA binding"/>
    <property type="evidence" value="ECO:0007669"/>
    <property type="project" value="InterPro"/>
</dbReference>
<gene>
    <name evidence="13" type="ORF">Cvel_28423</name>
</gene>
<keyword evidence="7 9" id="KW-0030">Aminoacyl-tRNA synthetase</keyword>
<dbReference type="Gene3D" id="1.10.730.20">
    <property type="match status" value="1"/>
</dbReference>
<evidence type="ECO:0000256" key="5">
    <source>
        <dbReference type="ARBA" id="ARBA00022840"/>
    </source>
</evidence>
<evidence type="ECO:0000256" key="9">
    <source>
        <dbReference type="RuleBase" id="RU363035"/>
    </source>
</evidence>
<evidence type="ECO:0000256" key="6">
    <source>
        <dbReference type="ARBA" id="ARBA00022917"/>
    </source>
</evidence>
<keyword evidence="6 9" id="KW-0648">Protein biosynthesis</keyword>
<evidence type="ECO:0000313" key="13">
    <source>
        <dbReference type="EMBL" id="CEM44552.1"/>
    </source>
</evidence>
<evidence type="ECO:0000256" key="10">
    <source>
        <dbReference type="SAM" id="MobiDB-lite"/>
    </source>
</evidence>
<dbReference type="HAMAP" id="MF_02002">
    <property type="entry name" value="Ile_tRNA_synth_type1"/>
    <property type="match status" value="1"/>
</dbReference>
<dbReference type="InterPro" id="IPR033708">
    <property type="entry name" value="Anticodon_Ile_BEm"/>
</dbReference>
<dbReference type="EC" id="6.1.1.5" evidence="2"/>
<evidence type="ECO:0000256" key="7">
    <source>
        <dbReference type="ARBA" id="ARBA00023146"/>
    </source>
</evidence>
<dbReference type="Pfam" id="PF00133">
    <property type="entry name" value="tRNA-synt_1"/>
    <property type="match status" value="1"/>
</dbReference>
<dbReference type="Gene3D" id="3.40.50.620">
    <property type="entry name" value="HUPs"/>
    <property type="match status" value="2"/>
</dbReference>
<dbReference type="NCBIfam" id="TIGR00392">
    <property type="entry name" value="ileS"/>
    <property type="match status" value="1"/>
</dbReference>
<dbReference type="InterPro" id="IPR002301">
    <property type="entry name" value="Ile-tRNA-ligase"/>
</dbReference>
<sequence length="1196" mass="130968">MIRFVALSVVSFVCVGVVPLCNCLKASLDRERLAGFISSPTALRSAAGLAVPSREQRRPLLNAEAAETAPASCPSASKKKKDKDQPKEKENPYTTSITLPQTRFSQRANAVKKEPQILKYWENRQVYQKQKESNEGSLFILHDGPPYANGPLHMGHALNKILKDIVNRYKLMQGRKISFVPGWDCHGLPIELQVLKTMSSSEKKTMTPVDLRRKAKEYAEGQIKNQKAGFKRFGVMADWDRPYVTMQREYEAAQIGVFGRMALKGCVCRGRKPVHWSPSSRTALAEAELEYPEGHKSRSVYVALDARSLSPALEEAVGGLERGRVRFGVWTTTPWTLPANRAVAVNPRIEYAVVRVKGGQARGGLKEGDRLVIAKDLLRTVAAKLGPKDGESGPSLSLEIETTVPGETLCGSSYVHPLFPDQTYNVVPGGEYITTESGTGLVHTAPGHGQEDFVTGKKFGLPAFSPVDDAGRFTEEVGERFAGKSVLSDGNEECVQALTEAGALLLEEAYSHKYPYDWRTKKPTIFRATDQWFASVDAFRDRAFEAIDSIQWVPAVGKVRISSMVSGRSDWCISRQRTWGLPIPVFFRKSTGEAVMTAETIGHVQKVFREEGSDVWWSAPIEKLLPPSMREEAEDLERGRDTMDVWFDSGSSWAGVLDERGDELRGAPADMYLEGSDQHRGWFQSSVLTRVAASEETQSESESERSKSGSVPLPCSTVVTHGFVLDERGTKMSKSVGNVVDPLEVIEGSDKAAGGGGAVETGKKKGKGKGGKGKGGGGALGFPGYGADVLRLWVASVDFSGDVLIGKALIQQVFENYRRIRNTCRFLTGNLFDFDPSKDAVAYEELPNVDRWALGMLSETVRSVERSFEELNFKAGMAEVTRLLSSVLSSFYLDTAKDRLYVQSRGDPRRRACQTVLFAYAQAVVRLLAPVLPFLAEEMFQNLPSESGAGSLEKGEGGRLSDCMDVFWDEGTESVFERGGKLPSHSEFPSHMSDEFELMLSLRRDANLVVQRARDAGKVGSNSDAEVVVFAEDEKTLAVLSKFLPPSDVLEGSEMGLSQGDVLQRADDVRSFLLVSSLILADSASEVKSACPDFNMSPSDFESQSKEHSSSSAESSQLRWTLGVRRAGGKKCDRCWLFSEKCAEDLEAPSQGQGEKEEGESAGSASVLCPRCASIMSSQRKAFAKEGEGRVPVGST</sequence>
<dbReference type="GO" id="GO:0006428">
    <property type="term" value="P:isoleucyl-tRNA aminoacylation"/>
    <property type="evidence" value="ECO:0007669"/>
    <property type="project" value="InterPro"/>
</dbReference>
<evidence type="ECO:0000256" key="3">
    <source>
        <dbReference type="ARBA" id="ARBA00022598"/>
    </source>
</evidence>
<feature type="region of interest" description="Disordered" evidence="10">
    <location>
        <begin position="693"/>
        <end position="713"/>
    </location>
</feature>
<dbReference type="InterPro" id="IPR013155">
    <property type="entry name" value="M/V/L/I-tRNA-synth_anticd-bd"/>
</dbReference>
<reference evidence="13" key="1">
    <citation type="submission" date="2014-11" db="EMBL/GenBank/DDBJ databases">
        <authorList>
            <person name="Otto D Thomas"/>
            <person name="Naeem Raeece"/>
        </authorList>
    </citation>
    <scope>NUCLEOTIDE SEQUENCE</scope>
</reference>
<dbReference type="InterPro" id="IPR001412">
    <property type="entry name" value="aa-tRNA-synth_I_CS"/>
</dbReference>
<feature type="domain" description="Aminoacyl-tRNA synthetase class Ia" evidence="11">
    <location>
        <begin position="116"/>
        <end position="803"/>
    </location>
</feature>
<dbReference type="GO" id="GO:0004822">
    <property type="term" value="F:isoleucine-tRNA ligase activity"/>
    <property type="evidence" value="ECO:0007669"/>
    <property type="project" value="UniProtKB-EC"/>
</dbReference>
<dbReference type="CDD" id="cd07960">
    <property type="entry name" value="Anticodon_Ia_Ile_BEm"/>
    <property type="match status" value="1"/>
</dbReference>
<evidence type="ECO:0000256" key="2">
    <source>
        <dbReference type="ARBA" id="ARBA00013165"/>
    </source>
</evidence>
<dbReference type="SUPFAM" id="SSF52374">
    <property type="entry name" value="Nucleotidylyl transferase"/>
    <property type="match status" value="1"/>
</dbReference>
<dbReference type="PANTHER" id="PTHR42765:SF1">
    <property type="entry name" value="ISOLEUCINE--TRNA LIGASE, MITOCHONDRIAL"/>
    <property type="match status" value="1"/>
</dbReference>
<evidence type="ECO:0000256" key="8">
    <source>
        <dbReference type="ARBA" id="ARBA00032665"/>
    </source>
</evidence>
<feature type="region of interest" description="Disordered" evidence="10">
    <location>
        <begin position="751"/>
        <end position="775"/>
    </location>
</feature>
<dbReference type="InterPro" id="IPR009008">
    <property type="entry name" value="Val/Leu/Ile-tRNA-synth_edit"/>
</dbReference>